<name>A0A1J6IAC6_NICAT</name>
<comment type="caution">
    <text evidence="1">The sequence shown here is derived from an EMBL/GenBank/DDBJ whole genome shotgun (WGS) entry which is preliminary data.</text>
</comment>
<gene>
    <name evidence="1" type="ORF">A4A49_27035</name>
</gene>
<dbReference type="AlphaFoldDB" id="A0A1J6IAC6"/>
<evidence type="ECO:0000313" key="2">
    <source>
        <dbReference type="Proteomes" id="UP000187609"/>
    </source>
</evidence>
<sequence length="105" mass="12335">MDPKEQECLFRLHLSGKEKSTPPWLQNHWLHAKERTSNADHPVICQAKIRVKLSKSPIQLAQKVKLHHHCLFRNLYNCSRGGKTNTCLKLQTEKLFVFHEQRLLV</sequence>
<organism evidence="1 2">
    <name type="scientific">Nicotiana attenuata</name>
    <name type="common">Coyote tobacco</name>
    <dbReference type="NCBI Taxonomy" id="49451"/>
    <lineage>
        <taxon>Eukaryota</taxon>
        <taxon>Viridiplantae</taxon>
        <taxon>Streptophyta</taxon>
        <taxon>Embryophyta</taxon>
        <taxon>Tracheophyta</taxon>
        <taxon>Spermatophyta</taxon>
        <taxon>Magnoliopsida</taxon>
        <taxon>eudicotyledons</taxon>
        <taxon>Gunneridae</taxon>
        <taxon>Pentapetalae</taxon>
        <taxon>asterids</taxon>
        <taxon>lamiids</taxon>
        <taxon>Solanales</taxon>
        <taxon>Solanaceae</taxon>
        <taxon>Nicotianoideae</taxon>
        <taxon>Nicotianeae</taxon>
        <taxon>Nicotiana</taxon>
    </lineage>
</organism>
<keyword evidence="2" id="KW-1185">Reference proteome</keyword>
<reference evidence="1" key="1">
    <citation type="submission" date="2016-11" db="EMBL/GenBank/DDBJ databases">
        <title>The genome of Nicotiana attenuata.</title>
        <authorList>
            <person name="Xu S."/>
            <person name="Brockmoeller T."/>
            <person name="Gaquerel E."/>
            <person name="Navarro A."/>
            <person name="Kuhl H."/>
            <person name="Gase K."/>
            <person name="Ling Z."/>
            <person name="Zhou W."/>
            <person name="Kreitzer C."/>
            <person name="Stanke M."/>
            <person name="Tang H."/>
            <person name="Lyons E."/>
            <person name="Pandey P."/>
            <person name="Pandey S.P."/>
            <person name="Timmermann B."/>
            <person name="Baldwin I.T."/>
        </authorList>
    </citation>
    <scope>NUCLEOTIDE SEQUENCE [LARGE SCALE GENOMIC DNA]</scope>
    <source>
        <strain evidence="1">UT</strain>
    </source>
</reference>
<proteinExistence type="predicted"/>
<evidence type="ECO:0000313" key="1">
    <source>
        <dbReference type="EMBL" id="OIT01522.1"/>
    </source>
</evidence>
<dbReference type="Gramene" id="OIT01522">
    <property type="protein sequence ID" value="OIT01522"/>
    <property type="gene ID" value="A4A49_27035"/>
</dbReference>
<accession>A0A1J6IAC6</accession>
<dbReference type="Proteomes" id="UP000187609">
    <property type="component" value="Unassembled WGS sequence"/>
</dbReference>
<protein>
    <submittedName>
        <fullName evidence="1">Uncharacterized protein</fullName>
    </submittedName>
</protein>
<dbReference type="EMBL" id="MJEQ01037188">
    <property type="protein sequence ID" value="OIT01522.1"/>
    <property type="molecule type" value="Genomic_DNA"/>
</dbReference>